<comment type="caution">
    <text evidence="1">The sequence shown here is derived from an EMBL/GenBank/DDBJ whole genome shotgun (WGS) entry which is preliminary data.</text>
</comment>
<protein>
    <submittedName>
        <fullName evidence="1">TRL-like protein family</fullName>
    </submittedName>
</protein>
<reference evidence="1 2" key="1">
    <citation type="submission" date="2015-11" db="EMBL/GenBank/DDBJ databases">
        <authorList>
            <person name="Lin W."/>
        </authorList>
    </citation>
    <scope>NUCLEOTIDE SEQUENCE [LARGE SCALE GENOMIC DNA]</scope>
    <source>
        <strain evidence="1 2">HCH-1</strain>
    </source>
</reference>
<keyword evidence="2" id="KW-1185">Reference proteome</keyword>
<proteinExistence type="predicted"/>
<dbReference type="PROSITE" id="PS51257">
    <property type="entry name" value="PROKAR_LIPOPROTEIN"/>
    <property type="match status" value="1"/>
</dbReference>
<dbReference type="EMBL" id="LNQR01000099">
    <property type="protein sequence ID" value="KWT81407.1"/>
    <property type="molecule type" value="Genomic_DNA"/>
</dbReference>
<organism evidence="1 2">
    <name type="scientific">Candidatus Magnetominusculus xianensis</name>
    <dbReference type="NCBI Taxonomy" id="1748249"/>
    <lineage>
        <taxon>Bacteria</taxon>
        <taxon>Pseudomonadati</taxon>
        <taxon>Nitrospirota</taxon>
        <taxon>Nitrospiria</taxon>
        <taxon>Nitrospirales</taxon>
        <taxon>Nitrospiraceae</taxon>
        <taxon>Candidatus Magnetominusculus</taxon>
    </lineage>
</organism>
<sequence>MRKAVVSMLVLIVGLSLAGCGYVSDGPFGWMMTNHITPVAKGSALTGFKEGQACIYSFFGMVTVGDAGIEAAMRNGGIKDVFTIDSASQSFFGTYTRQCTVIIGS</sequence>
<dbReference type="Pfam" id="PF13146">
    <property type="entry name" value="TRL"/>
    <property type="match status" value="1"/>
</dbReference>
<accession>A0ABR5SCM1</accession>
<dbReference type="RefSeq" id="WP_085053204.1">
    <property type="nucleotide sequence ID" value="NZ_LNQR01000099.1"/>
</dbReference>
<gene>
    <name evidence="1" type="ORF">ASN18_2579</name>
</gene>
<dbReference type="InterPro" id="IPR025113">
    <property type="entry name" value="TRL-like"/>
</dbReference>
<dbReference type="Proteomes" id="UP000060487">
    <property type="component" value="Unassembled WGS sequence"/>
</dbReference>
<name>A0ABR5SCM1_9BACT</name>
<evidence type="ECO:0000313" key="1">
    <source>
        <dbReference type="EMBL" id="KWT81407.1"/>
    </source>
</evidence>
<evidence type="ECO:0000313" key="2">
    <source>
        <dbReference type="Proteomes" id="UP000060487"/>
    </source>
</evidence>